<proteinExistence type="predicted"/>
<dbReference type="CDD" id="cd03443">
    <property type="entry name" value="PaaI_thioesterase"/>
    <property type="match status" value="1"/>
</dbReference>
<dbReference type="RefSeq" id="WP_091200610.1">
    <property type="nucleotide sequence ID" value="NZ_LT594324.1"/>
</dbReference>
<protein>
    <submittedName>
        <fullName evidence="1">Acyl-coenzyme A thioesterase PaaI, contains HGG motif</fullName>
    </submittedName>
</protein>
<dbReference type="InterPro" id="IPR027961">
    <property type="entry name" value="DUF4442"/>
</dbReference>
<keyword evidence="2" id="KW-1185">Reference proteome</keyword>
<dbReference type="OrthoDB" id="196313at2"/>
<dbReference type="EMBL" id="LT594324">
    <property type="protein sequence ID" value="SBT54172.1"/>
    <property type="molecule type" value="Genomic_DNA"/>
</dbReference>
<dbReference type="Pfam" id="PF14539">
    <property type="entry name" value="DUF4442"/>
    <property type="match status" value="1"/>
</dbReference>
<reference evidence="1 2" key="1">
    <citation type="submission" date="2016-06" db="EMBL/GenBank/DDBJ databases">
        <authorList>
            <person name="Kjaerup R.B."/>
            <person name="Dalgaard T.S."/>
            <person name="Juul-Madsen H.R."/>
        </authorList>
    </citation>
    <scope>NUCLEOTIDE SEQUENCE [LARGE SCALE GENOMIC DNA]</scope>
    <source>
        <strain evidence="1 2">DSM 45248</strain>
    </source>
</reference>
<dbReference type="Gene3D" id="3.10.129.10">
    <property type="entry name" value="Hotdog Thioesterase"/>
    <property type="match status" value="1"/>
</dbReference>
<evidence type="ECO:0000313" key="2">
    <source>
        <dbReference type="Proteomes" id="UP000198765"/>
    </source>
</evidence>
<accession>A0A1A9ADG1</accession>
<sequence>MSVDSRQVAAGLLEAVPFARTLGIEFVEVAPEAEGGVRAVVRLPDAPEQRNHVGGPHAGAMFTLGETASGAVVLAAFGQVLDRAVPLAVTATIAYQKVALGPVLATARLGCTPAEVLAELDAGQRPEFPVEVEIGTEDGTVTSAMTVTWTLRPNR</sequence>
<evidence type="ECO:0000313" key="1">
    <source>
        <dbReference type="EMBL" id="SBT54172.1"/>
    </source>
</evidence>
<dbReference type="AlphaFoldDB" id="A0A1A9ADG1"/>
<dbReference type="InterPro" id="IPR029069">
    <property type="entry name" value="HotDog_dom_sf"/>
</dbReference>
<dbReference type="Proteomes" id="UP000198765">
    <property type="component" value="Chromosome I"/>
</dbReference>
<name>A0A1A9ADG1_9ACTN</name>
<organism evidence="1 2">
    <name type="scientific">Micromonospora narathiwatensis</name>
    <dbReference type="NCBI Taxonomy" id="299146"/>
    <lineage>
        <taxon>Bacteria</taxon>
        <taxon>Bacillati</taxon>
        <taxon>Actinomycetota</taxon>
        <taxon>Actinomycetes</taxon>
        <taxon>Micromonosporales</taxon>
        <taxon>Micromonosporaceae</taxon>
        <taxon>Micromonospora</taxon>
    </lineage>
</organism>
<dbReference type="PATRIC" id="fig|299146.4.peg.5395"/>
<dbReference type="SUPFAM" id="SSF54637">
    <property type="entry name" value="Thioesterase/thiol ester dehydrase-isomerase"/>
    <property type="match status" value="1"/>
</dbReference>
<gene>
    <name evidence="1" type="ORF">GA0070621_5231</name>
</gene>